<evidence type="ECO:0008006" key="6">
    <source>
        <dbReference type="Google" id="ProtNLM"/>
    </source>
</evidence>
<reference evidence="2 4" key="1">
    <citation type="submission" date="2014-07" db="EMBL/GenBank/DDBJ databases">
        <title>Genome of Flavobacterium hydatis DSM 2063.</title>
        <authorList>
            <person name="Pipes S.E."/>
            <person name="Stropko S.J."/>
            <person name="Newman J.D."/>
        </authorList>
    </citation>
    <scope>NUCLEOTIDE SEQUENCE [LARGE SCALE GENOMIC DNA]</scope>
    <source>
        <strain evidence="2 4">DSM 2063</strain>
    </source>
</reference>
<dbReference type="Proteomes" id="UP000028712">
    <property type="component" value="Unassembled WGS sequence"/>
</dbReference>
<dbReference type="EMBL" id="JPRM01000059">
    <property type="protein sequence ID" value="KFF03146.1"/>
    <property type="molecule type" value="Genomic_DNA"/>
</dbReference>
<keyword evidence="5" id="KW-1185">Reference proteome</keyword>
<evidence type="ECO:0000313" key="4">
    <source>
        <dbReference type="Proteomes" id="UP000028712"/>
    </source>
</evidence>
<dbReference type="RefSeq" id="WP_035628696.1">
    <property type="nucleotide sequence ID" value="NZ_JBEWQG010000045.1"/>
</dbReference>
<protein>
    <recommendedName>
        <fullName evidence="6">Lipocalin-like domain-containing protein</fullName>
    </recommendedName>
</protein>
<proteinExistence type="predicted"/>
<keyword evidence="1" id="KW-0732">Signal</keyword>
<dbReference type="Proteomes" id="UP000198424">
    <property type="component" value="Unassembled WGS sequence"/>
</dbReference>
<feature type="chain" id="PRO_5001801090" description="Lipocalin-like domain-containing protein" evidence="1">
    <location>
        <begin position="19"/>
        <end position="133"/>
    </location>
</feature>
<dbReference type="EMBL" id="MUGY01000011">
    <property type="protein sequence ID" value="OXA94060.1"/>
    <property type="molecule type" value="Genomic_DNA"/>
</dbReference>
<feature type="signal peptide" evidence="1">
    <location>
        <begin position="1"/>
        <end position="18"/>
    </location>
</feature>
<evidence type="ECO:0000256" key="1">
    <source>
        <dbReference type="SAM" id="SignalP"/>
    </source>
</evidence>
<gene>
    <name evidence="3" type="ORF">B0A62_11925</name>
    <name evidence="2" type="ORF">IW20_24825</name>
</gene>
<dbReference type="STRING" id="991.IW20_24825"/>
<evidence type="ECO:0000313" key="2">
    <source>
        <dbReference type="EMBL" id="KFF03146.1"/>
    </source>
</evidence>
<sequence length="133" mass="14819">MKKTILALLVIISASTYSSNVIFKSDKMAMLAGSWIWQKSTGGQNGSYTSTPKTIGSTKKLVFTAEGKVITYKNNVEIRNSNYQLTKGISVFDNLEHDLITFEGITYVIEKLDSRNLVIVNNFTDGYSSTFKK</sequence>
<organism evidence="2 4">
    <name type="scientific">Flavobacterium hydatis</name>
    <name type="common">Cytophaga aquatilis</name>
    <dbReference type="NCBI Taxonomy" id="991"/>
    <lineage>
        <taxon>Bacteria</taxon>
        <taxon>Pseudomonadati</taxon>
        <taxon>Bacteroidota</taxon>
        <taxon>Flavobacteriia</taxon>
        <taxon>Flavobacteriales</taxon>
        <taxon>Flavobacteriaceae</taxon>
        <taxon>Flavobacterium</taxon>
    </lineage>
</organism>
<reference evidence="3 5" key="2">
    <citation type="submission" date="2016-11" db="EMBL/GenBank/DDBJ databases">
        <title>Whole genomes of Flavobacteriaceae.</title>
        <authorList>
            <person name="Stine C."/>
            <person name="Li C."/>
            <person name="Tadesse D."/>
        </authorList>
    </citation>
    <scope>NUCLEOTIDE SEQUENCE [LARGE SCALE GENOMIC DNA]</scope>
    <source>
        <strain evidence="3 5">ATCC 29551</strain>
    </source>
</reference>
<evidence type="ECO:0000313" key="5">
    <source>
        <dbReference type="Proteomes" id="UP000198424"/>
    </source>
</evidence>
<dbReference type="AlphaFoldDB" id="A0A085ZFD2"/>
<accession>A0A085ZFD2</accession>
<comment type="caution">
    <text evidence="2">The sequence shown here is derived from an EMBL/GenBank/DDBJ whole genome shotgun (WGS) entry which is preliminary data.</text>
</comment>
<dbReference type="eggNOG" id="ENOG5033F82">
    <property type="taxonomic scope" value="Bacteria"/>
</dbReference>
<name>A0A085ZFD2_FLAHY</name>
<evidence type="ECO:0000313" key="3">
    <source>
        <dbReference type="EMBL" id="OXA94060.1"/>
    </source>
</evidence>
<dbReference type="OrthoDB" id="1118927at2"/>